<dbReference type="PANTHER" id="PTHR33240">
    <property type="entry name" value="OS08G0508500 PROTEIN"/>
    <property type="match status" value="1"/>
</dbReference>
<comment type="caution">
    <text evidence="2">The sequence shown here is derived from an EMBL/GenBank/DDBJ whole genome shotgun (WGS) entry which is preliminary data.</text>
</comment>
<sequence length="197" mass="22979">MMVEKSNLLQWPQHTRFTPAKKYSNKYCKFHREKGHDTEECYQLKDEIERLVRQGYLKEYKLEREEPRNFKARNSGDRSRSRSRDRFRGRQAEDRRVTGDRDNVPVKGAIHTIAGGPGGGDSKRSRKQLERATREDRRKEWVLNVETEEEITFGPGDLSGKQGSQDDPMVVRLDIANFLVHKVLVDNGSSADIIFWK</sequence>
<evidence type="ECO:0000313" key="2">
    <source>
        <dbReference type="EMBL" id="KAL0385932.1"/>
    </source>
</evidence>
<dbReference type="PANTHER" id="PTHR33240:SF15">
    <property type="entry name" value="GAG-PRO-LIKE PROTEIN"/>
    <property type="match status" value="1"/>
</dbReference>
<feature type="compositionally biased region" description="Basic and acidic residues" evidence="1">
    <location>
        <begin position="121"/>
        <end position="133"/>
    </location>
</feature>
<accession>A0AAW2S0P7</accession>
<feature type="region of interest" description="Disordered" evidence="1">
    <location>
        <begin position="68"/>
        <end position="133"/>
    </location>
</feature>
<organism evidence="2">
    <name type="scientific">Sesamum radiatum</name>
    <name type="common">Black benniseed</name>
    <dbReference type="NCBI Taxonomy" id="300843"/>
    <lineage>
        <taxon>Eukaryota</taxon>
        <taxon>Viridiplantae</taxon>
        <taxon>Streptophyta</taxon>
        <taxon>Embryophyta</taxon>
        <taxon>Tracheophyta</taxon>
        <taxon>Spermatophyta</taxon>
        <taxon>Magnoliopsida</taxon>
        <taxon>eudicotyledons</taxon>
        <taxon>Gunneridae</taxon>
        <taxon>Pentapetalae</taxon>
        <taxon>asterids</taxon>
        <taxon>lamiids</taxon>
        <taxon>Lamiales</taxon>
        <taxon>Pedaliaceae</taxon>
        <taxon>Sesamum</taxon>
    </lineage>
</organism>
<reference evidence="2" key="2">
    <citation type="journal article" date="2024" name="Plant">
        <title>Genomic evolution and insights into agronomic trait innovations of Sesamum species.</title>
        <authorList>
            <person name="Miao H."/>
            <person name="Wang L."/>
            <person name="Qu L."/>
            <person name="Liu H."/>
            <person name="Sun Y."/>
            <person name="Le M."/>
            <person name="Wang Q."/>
            <person name="Wei S."/>
            <person name="Zheng Y."/>
            <person name="Lin W."/>
            <person name="Duan Y."/>
            <person name="Cao H."/>
            <person name="Xiong S."/>
            <person name="Wang X."/>
            <person name="Wei L."/>
            <person name="Li C."/>
            <person name="Ma Q."/>
            <person name="Ju M."/>
            <person name="Zhao R."/>
            <person name="Li G."/>
            <person name="Mu C."/>
            <person name="Tian Q."/>
            <person name="Mei H."/>
            <person name="Zhang T."/>
            <person name="Gao T."/>
            <person name="Zhang H."/>
        </authorList>
    </citation>
    <scope>NUCLEOTIDE SEQUENCE</scope>
    <source>
        <strain evidence="2">G02</strain>
    </source>
</reference>
<proteinExistence type="predicted"/>
<name>A0AAW2S0P7_SESRA</name>
<protein>
    <submittedName>
        <fullName evidence="2">Uncharacterized protein</fullName>
    </submittedName>
</protein>
<dbReference type="EMBL" id="JACGWJ010000012">
    <property type="protein sequence ID" value="KAL0385932.1"/>
    <property type="molecule type" value="Genomic_DNA"/>
</dbReference>
<feature type="compositionally biased region" description="Basic and acidic residues" evidence="1">
    <location>
        <begin position="68"/>
        <end position="104"/>
    </location>
</feature>
<reference evidence="2" key="1">
    <citation type="submission" date="2020-06" db="EMBL/GenBank/DDBJ databases">
        <authorList>
            <person name="Li T."/>
            <person name="Hu X."/>
            <person name="Zhang T."/>
            <person name="Song X."/>
            <person name="Zhang H."/>
            <person name="Dai N."/>
            <person name="Sheng W."/>
            <person name="Hou X."/>
            <person name="Wei L."/>
        </authorList>
    </citation>
    <scope>NUCLEOTIDE SEQUENCE</scope>
    <source>
        <strain evidence="2">G02</strain>
        <tissue evidence="2">Leaf</tissue>
    </source>
</reference>
<evidence type="ECO:0000256" key="1">
    <source>
        <dbReference type="SAM" id="MobiDB-lite"/>
    </source>
</evidence>
<dbReference type="AlphaFoldDB" id="A0AAW2S0P7"/>
<gene>
    <name evidence="2" type="ORF">Sradi_2987500</name>
</gene>